<organism evidence="2 3">
    <name type="scientific">Penstemon smallii</name>
    <dbReference type="NCBI Taxonomy" id="265156"/>
    <lineage>
        <taxon>Eukaryota</taxon>
        <taxon>Viridiplantae</taxon>
        <taxon>Streptophyta</taxon>
        <taxon>Embryophyta</taxon>
        <taxon>Tracheophyta</taxon>
        <taxon>Spermatophyta</taxon>
        <taxon>Magnoliopsida</taxon>
        <taxon>eudicotyledons</taxon>
        <taxon>Gunneridae</taxon>
        <taxon>Pentapetalae</taxon>
        <taxon>asterids</taxon>
        <taxon>lamiids</taxon>
        <taxon>Lamiales</taxon>
        <taxon>Plantaginaceae</taxon>
        <taxon>Cheloneae</taxon>
        <taxon>Penstemon</taxon>
    </lineage>
</organism>
<keyword evidence="3" id="KW-1185">Reference proteome</keyword>
<reference evidence="2 3" key="1">
    <citation type="submission" date="2024-12" db="EMBL/GenBank/DDBJ databases">
        <title>The unique morphological basis and parallel evolutionary history of personate flowers in Penstemon.</title>
        <authorList>
            <person name="Depatie T.H."/>
            <person name="Wessinger C.A."/>
        </authorList>
    </citation>
    <scope>NUCLEOTIDE SEQUENCE [LARGE SCALE GENOMIC DNA]</scope>
    <source>
        <strain evidence="2">WTNN_2</strain>
        <tissue evidence="2">Leaf</tissue>
    </source>
</reference>
<proteinExistence type="predicted"/>
<comment type="caution">
    <text evidence="2">The sequence shown here is derived from an EMBL/GenBank/DDBJ whole genome shotgun (WGS) entry which is preliminary data.</text>
</comment>
<evidence type="ECO:0000313" key="3">
    <source>
        <dbReference type="Proteomes" id="UP001634393"/>
    </source>
</evidence>
<feature type="transmembrane region" description="Helical" evidence="1">
    <location>
        <begin position="55"/>
        <end position="75"/>
    </location>
</feature>
<feature type="transmembrane region" description="Helical" evidence="1">
    <location>
        <begin position="31"/>
        <end position="49"/>
    </location>
</feature>
<keyword evidence="1" id="KW-0812">Transmembrane</keyword>
<gene>
    <name evidence="2" type="ORF">ACJIZ3_020971</name>
</gene>
<dbReference type="Proteomes" id="UP001634393">
    <property type="component" value="Unassembled WGS sequence"/>
</dbReference>
<evidence type="ECO:0000313" key="2">
    <source>
        <dbReference type="EMBL" id="KAL3824942.1"/>
    </source>
</evidence>
<dbReference type="EMBL" id="JBJXBP010000006">
    <property type="protein sequence ID" value="KAL3824942.1"/>
    <property type="molecule type" value="Genomic_DNA"/>
</dbReference>
<protein>
    <submittedName>
        <fullName evidence="2">Uncharacterized protein</fullName>
    </submittedName>
</protein>
<accession>A0ABD3SK48</accession>
<evidence type="ECO:0000256" key="1">
    <source>
        <dbReference type="SAM" id="Phobius"/>
    </source>
</evidence>
<keyword evidence="1" id="KW-0472">Membrane</keyword>
<keyword evidence="1" id="KW-1133">Transmembrane helix</keyword>
<sequence length="124" mass="13873">MGLWISRVHVAIRRISCLVEFSCGIFDCLKLLFRIILDGAAFLFVQPTWVSSNDFHDCAAAFVIIILFFSLEQLLRGSRRCYNIVSFFIANQNILLCCLFVVGGDQGVLLLSADLGIICSFCLL</sequence>
<dbReference type="AlphaFoldDB" id="A0ABD3SK48"/>
<feature type="transmembrane region" description="Helical" evidence="1">
    <location>
        <begin position="82"/>
        <end position="102"/>
    </location>
</feature>
<name>A0ABD3SK48_9LAMI</name>